<keyword evidence="2" id="KW-0540">Nuclease</keyword>
<keyword evidence="2" id="KW-0378">Hydrolase</keyword>
<dbReference type="Proteomes" id="UP000222311">
    <property type="component" value="Segment"/>
</dbReference>
<accession>A0A248H729</accession>
<name>A0A248H729_9CAUD</name>
<dbReference type="Pfam" id="PF18747">
    <property type="entry name" value="HMUD2"/>
    <property type="match status" value="1"/>
</dbReference>
<evidence type="ECO:0000313" key="3">
    <source>
        <dbReference type="Proteomes" id="UP000222311"/>
    </source>
</evidence>
<dbReference type="InterPro" id="IPR041021">
    <property type="entry name" value="HMUD2"/>
</dbReference>
<keyword evidence="2" id="KW-0255">Endonuclease</keyword>
<proteinExistence type="predicted"/>
<evidence type="ECO:0000256" key="1">
    <source>
        <dbReference type="SAM" id="MobiDB-lite"/>
    </source>
</evidence>
<protein>
    <submittedName>
        <fullName evidence="2">Putative homing endonuclease F-LimXI</fullName>
    </submittedName>
</protein>
<feature type="compositionally biased region" description="Basic and acidic residues" evidence="1">
    <location>
        <begin position="270"/>
        <end position="279"/>
    </location>
</feature>
<sequence length="309" mass="34441">MAKIIVVKGTSATGKGTRVVQFIEWLRTTLNPTELTYTIGDKKRQFGLAFEELKLLFVGQYTVSNKSGLASWTSMDGIHAATSSGDITRELVKQHLEQGYTLVCEGEPLMLSDKWRPQWMFNNYPIDALSILYFNYPDRYQYDARIRGRSGKEAGDSAWSRNESYTKEFSKSKSEILSSGWDVAVDSYSGQDVVYSKEGTKLRSKIAMLPFDAPLWVVGNAIIMQIFSTPALKVLRDAFAPASEIGLSRVFSDYCESHPMTREVGGQDPLAHRVPEKPQKASKTKTKASAQPEAPKAASRSLLDLMKKG</sequence>
<dbReference type="GO" id="GO:0004519">
    <property type="term" value="F:endonuclease activity"/>
    <property type="evidence" value="ECO:0007669"/>
    <property type="project" value="UniProtKB-KW"/>
</dbReference>
<reference evidence="2 3" key="1">
    <citation type="journal article" date="2017" name="Front. Microbiol.">
        <title>Environmental Bacteriophages of the Emerging Enterobacterial Phytopathogen, Dickeya solani, Show Genomic Conservation and Capacity for Horizontal Gene Transfer between Their Bacterial Hosts.</title>
        <authorList>
            <person name="Day A.W."/>
            <person name="Ahn J."/>
            <person name="Fang X."/>
            <person name="Salmond G.P.C."/>
        </authorList>
    </citation>
    <scope>NUCLEOTIDE SEQUENCE [LARGE SCALE GENOMIC DNA]</scope>
</reference>
<evidence type="ECO:0000313" key="2">
    <source>
        <dbReference type="EMBL" id="ASD51567.1"/>
    </source>
</evidence>
<organism evidence="2 3">
    <name type="scientific">Dickeya phage XF4</name>
    <dbReference type="NCBI Taxonomy" id="1983656"/>
    <lineage>
        <taxon>Viruses</taxon>
        <taxon>Duplodnaviria</taxon>
        <taxon>Heunggongvirae</taxon>
        <taxon>Uroviricota</taxon>
        <taxon>Caudoviricetes</taxon>
        <taxon>Pantevenvirales</taxon>
        <taxon>Ackermannviridae</taxon>
        <taxon>Aglimvirinae</taxon>
        <taxon>Limestonevirus</taxon>
        <taxon>Limestonevirus limestone</taxon>
    </lineage>
</organism>
<feature type="region of interest" description="Disordered" evidence="1">
    <location>
        <begin position="262"/>
        <end position="309"/>
    </location>
</feature>
<dbReference type="EMBL" id="KY942057">
    <property type="protein sequence ID" value="ASD51567.1"/>
    <property type="molecule type" value="Genomic_DNA"/>
</dbReference>